<evidence type="ECO:0000256" key="1">
    <source>
        <dbReference type="ARBA" id="ARBA00008857"/>
    </source>
</evidence>
<dbReference type="InterPro" id="IPR050090">
    <property type="entry name" value="Tyrosine_recombinase_XerCD"/>
</dbReference>
<accession>A0A1V1P1Y8</accession>
<dbReference type="InterPro" id="IPR011010">
    <property type="entry name" value="DNA_brk_join_enz"/>
</dbReference>
<dbReference type="PANTHER" id="PTHR30349">
    <property type="entry name" value="PHAGE INTEGRASE-RELATED"/>
    <property type="match status" value="1"/>
</dbReference>
<dbReference type="EMBL" id="ATBP01000827">
    <property type="protein sequence ID" value="ETR68804.1"/>
    <property type="molecule type" value="Genomic_DNA"/>
</dbReference>
<dbReference type="PANTHER" id="PTHR30349:SF64">
    <property type="entry name" value="PROPHAGE INTEGRASE INTD-RELATED"/>
    <property type="match status" value="1"/>
</dbReference>
<dbReference type="SUPFAM" id="SSF56349">
    <property type="entry name" value="DNA breaking-rejoining enzymes"/>
    <property type="match status" value="1"/>
</dbReference>
<dbReference type="GO" id="GO:0015074">
    <property type="term" value="P:DNA integration"/>
    <property type="evidence" value="ECO:0007669"/>
    <property type="project" value="InterPro"/>
</dbReference>
<dbReference type="InterPro" id="IPR002104">
    <property type="entry name" value="Integrase_catalytic"/>
</dbReference>
<keyword evidence="2" id="KW-0238">DNA-binding</keyword>
<dbReference type="InterPro" id="IPR013762">
    <property type="entry name" value="Integrase-like_cat_sf"/>
</dbReference>
<dbReference type="GO" id="GO:0003677">
    <property type="term" value="F:DNA binding"/>
    <property type="evidence" value="ECO:0007669"/>
    <property type="project" value="UniProtKB-KW"/>
</dbReference>
<dbReference type="Proteomes" id="UP000189670">
    <property type="component" value="Unassembled WGS sequence"/>
</dbReference>
<organism evidence="5 6">
    <name type="scientific">Candidatus Magnetoglobus multicellularis str. Araruama</name>
    <dbReference type="NCBI Taxonomy" id="890399"/>
    <lineage>
        <taxon>Bacteria</taxon>
        <taxon>Pseudomonadati</taxon>
        <taxon>Thermodesulfobacteriota</taxon>
        <taxon>Desulfobacteria</taxon>
        <taxon>Desulfobacterales</taxon>
        <taxon>Desulfobacteraceae</taxon>
        <taxon>Candidatus Magnetoglobus</taxon>
    </lineage>
</organism>
<protein>
    <submittedName>
        <fullName evidence="5">ICEBs1 integrase</fullName>
    </submittedName>
</protein>
<dbReference type="CDD" id="cd01189">
    <property type="entry name" value="INT_ICEBs1_C_like"/>
    <property type="match status" value="1"/>
</dbReference>
<comment type="caution">
    <text evidence="5">The sequence shown here is derived from an EMBL/GenBank/DDBJ whole genome shotgun (WGS) entry which is preliminary data.</text>
</comment>
<name>A0A1V1P1Y8_9BACT</name>
<evidence type="ECO:0000256" key="3">
    <source>
        <dbReference type="ARBA" id="ARBA00023172"/>
    </source>
</evidence>
<dbReference type="GO" id="GO:0006310">
    <property type="term" value="P:DNA recombination"/>
    <property type="evidence" value="ECO:0007669"/>
    <property type="project" value="UniProtKB-KW"/>
</dbReference>
<dbReference type="PROSITE" id="PS51898">
    <property type="entry name" value="TYR_RECOMBINASE"/>
    <property type="match status" value="1"/>
</dbReference>
<evidence type="ECO:0000313" key="6">
    <source>
        <dbReference type="Proteomes" id="UP000189670"/>
    </source>
</evidence>
<keyword evidence="3" id="KW-0233">DNA recombination</keyword>
<dbReference type="AlphaFoldDB" id="A0A1V1P1Y8"/>
<dbReference type="InterPro" id="IPR010998">
    <property type="entry name" value="Integrase_recombinase_N"/>
</dbReference>
<dbReference type="Gene3D" id="1.10.150.130">
    <property type="match status" value="1"/>
</dbReference>
<evidence type="ECO:0000256" key="2">
    <source>
        <dbReference type="ARBA" id="ARBA00023125"/>
    </source>
</evidence>
<sequence>MRTVISSVFNYAIDEELIKHNPTTNILKSLNLKKQQQKEINPYTKDEARQFLEICKNHYPESYPFFMTAFNTGLRLGELLALDWLDIDLVERKIKVYKSYKRKELTGTKTGKTRYVDISDKLYEILKAEYKKTGIVFVNNKGNRHEQNTIGKHFKRILKRFELRKIRFHDIRHTFISILISNGAKLLYVKEQAGHSSIKMTIDVYSKWLPNDDNLEINKLDI</sequence>
<dbReference type="Pfam" id="PF00589">
    <property type="entry name" value="Phage_integrase"/>
    <property type="match status" value="1"/>
</dbReference>
<evidence type="ECO:0000259" key="4">
    <source>
        <dbReference type="PROSITE" id="PS51898"/>
    </source>
</evidence>
<dbReference type="Gene3D" id="1.10.443.10">
    <property type="entry name" value="Intergrase catalytic core"/>
    <property type="match status" value="1"/>
</dbReference>
<proteinExistence type="inferred from homology"/>
<reference evidence="6" key="1">
    <citation type="submission" date="2012-11" db="EMBL/GenBank/DDBJ databases">
        <authorList>
            <person name="Lucero-Rivera Y.E."/>
            <person name="Tovar-Ramirez D."/>
        </authorList>
    </citation>
    <scope>NUCLEOTIDE SEQUENCE [LARGE SCALE GENOMIC DNA]</scope>
    <source>
        <strain evidence="6">Araruama</strain>
    </source>
</reference>
<evidence type="ECO:0000313" key="5">
    <source>
        <dbReference type="EMBL" id="ETR68804.1"/>
    </source>
</evidence>
<feature type="domain" description="Tyr recombinase" evidence="4">
    <location>
        <begin position="38"/>
        <end position="219"/>
    </location>
</feature>
<comment type="similarity">
    <text evidence="1">Belongs to the 'phage' integrase family.</text>
</comment>
<gene>
    <name evidence="5" type="ORF">OMM_04342</name>
</gene>